<dbReference type="RefSeq" id="WP_329129332.1">
    <property type="nucleotide sequence ID" value="NZ_CP108473.1"/>
</dbReference>
<gene>
    <name evidence="2" type="ORF">OG727_34200</name>
</gene>
<evidence type="ECO:0000313" key="2">
    <source>
        <dbReference type="EMBL" id="WUS26936.1"/>
    </source>
</evidence>
<sequence>MTIPALLGHQSFSMTRVYARIVDRTVADEYFAVSEKAEALHDAPRQLPADAGGFGQAPPGDAPPDARQRLLCSPRRDGLPLQSICESCTFFVTTIEFRPTLERQRGDAAAKGQAAREQIFDGLLSRLDGEAS</sequence>
<proteinExistence type="predicted"/>
<feature type="region of interest" description="Disordered" evidence="1">
    <location>
        <begin position="42"/>
        <end position="70"/>
    </location>
</feature>
<evidence type="ECO:0008006" key="4">
    <source>
        <dbReference type="Google" id="ProtNLM"/>
    </source>
</evidence>
<protein>
    <recommendedName>
        <fullName evidence="4">Tyr recombinase domain-containing protein</fullName>
    </recommendedName>
</protein>
<evidence type="ECO:0000256" key="1">
    <source>
        <dbReference type="SAM" id="MobiDB-lite"/>
    </source>
</evidence>
<dbReference type="EMBL" id="CP108473">
    <property type="protein sequence ID" value="WUS26936.1"/>
    <property type="molecule type" value="Genomic_DNA"/>
</dbReference>
<accession>A0ABZ1VVU5</accession>
<feature type="compositionally biased region" description="Low complexity" evidence="1">
    <location>
        <begin position="48"/>
        <end position="63"/>
    </location>
</feature>
<dbReference type="Proteomes" id="UP001432292">
    <property type="component" value="Chromosome"/>
</dbReference>
<reference evidence="2" key="1">
    <citation type="submission" date="2022-10" db="EMBL/GenBank/DDBJ databases">
        <title>The complete genomes of actinobacterial strains from the NBC collection.</title>
        <authorList>
            <person name="Joergensen T.S."/>
            <person name="Alvarez Arevalo M."/>
            <person name="Sterndorff E.B."/>
            <person name="Faurdal D."/>
            <person name="Vuksanovic O."/>
            <person name="Mourched A.-S."/>
            <person name="Charusanti P."/>
            <person name="Shaw S."/>
            <person name="Blin K."/>
            <person name="Weber T."/>
        </authorList>
    </citation>
    <scope>NUCLEOTIDE SEQUENCE</scope>
    <source>
        <strain evidence="2">NBC_01256</strain>
    </source>
</reference>
<keyword evidence="3" id="KW-1185">Reference proteome</keyword>
<organism evidence="2 3">
    <name type="scientific">Streptomyces caniferus</name>
    <dbReference type="NCBI Taxonomy" id="285557"/>
    <lineage>
        <taxon>Bacteria</taxon>
        <taxon>Bacillati</taxon>
        <taxon>Actinomycetota</taxon>
        <taxon>Actinomycetes</taxon>
        <taxon>Kitasatosporales</taxon>
        <taxon>Streptomycetaceae</taxon>
        <taxon>Streptomyces</taxon>
    </lineage>
</organism>
<name>A0ABZ1VVU5_9ACTN</name>
<evidence type="ECO:0000313" key="3">
    <source>
        <dbReference type="Proteomes" id="UP001432292"/>
    </source>
</evidence>